<name>A0ABM1RVW8_LIMPO</name>
<gene>
    <name evidence="4" type="primary">LOC111083341</name>
</gene>
<feature type="region of interest" description="Disordered" evidence="1">
    <location>
        <begin position="69"/>
        <end position="95"/>
    </location>
</feature>
<protein>
    <submittedName>
        <fullName evidence="4">Uncharacterized protein LOC111083341</fullName>
    </submittedName>
</protein>
<organism evidence="3 4">
    <name type="scientific">Limulus polyphemus</name>
    <name type="common">Atlantic horseshoe crab</name>
    <dbReference type="NCBI Taxonomy" id="6850"/>
    <lineage>
        <taxon>Eukaryota</taxon>
        <taxon>Metazoa</taxon>
        <taxon>Ecdysozoa</taxon>
        <taxon>Arthropoda</taxon>
        <taxon>Chelicerata</taxon>
        <taxon>Merostomata</taxon>
        <taxon>Xiphosura</taxon>
        <taxon>Limulidae</taxon>
        <taxon>Limulus</taxon>
    </lineage>
</organism>
<feature type="signal peptide" evidence="2">
    <location>
        <begin position="1"/>
        <end position="22"/>
    </location>
</feature>
<feature type="chain" id="PRO_5045939977" evidence="2">
    <location>
        <begin position="23"/>
        <end position="123"/>
    </location>
</feature>
<evidence type="ECO:0000313" key="3">
    <source>
        <dbReference type="Proteomes" id="UP000694941"/>
    </source>
</evidence>
<keyword evidence="2" id="KW-0732">Signal</keyword>
<evidence type="ECO:0000256" key="1">
    <source>
        <dbReference type="SAM" id="MobiDB-lite"/>
    </source>
</evidence>
<reference evidence="4" key="1">
    <citation type="submission" date="2025-08" db="UniProtKB">
        <authorList>
            <consortium name="RefSeq"/>
        </authorList>
    </citation>
    <scope>IDENTIFICATION</scope>
    <source>
        <tissue evidence="4">Muscle</tissue>
    </source>
</reference>
<dbReference type="RefSeq" id="XP_022235523.1">
    <property type="nucleotide sequence ID" value="XM_022379815.1"/>
</dbReference>
<accession>A0ABM1RVW8</accession>
<evidence type="ECO:0000313" key="4">
    <source>
        <dbReference type="RefSeq" id="XP_022235523.1"/>
    </source>
</evidence>
<dbReference type="GeneID" id="111083341"/>
<sequence length="123" mass="13725">MFFKGKLLILLLIISSSHLAHSRGMGISHVFQDQKGNFAYSQYTQDGTADINLQQATLGGGNVKGVNDNFSPEPSKSASREILQPEANSRRHEPPVYPPINKNLLYSMGYIYVKDFSPQSDFF</sequence>
<proteinExistence type="predicted"/>
<keyword evidence="3" id="KW-1185">Reference proteome</keyword>
<evidence type="ECO:0000256" key="2">
    <source>
        <dbReference type="SAM" id="SignalP"/>
    </source>
</evidence>
<dbReference type="Proteomes" id="UP000694941">
    <property type="component" value="Unplaced"/>
</dbReference>